<dbReference type="EMBL" id="JAGTTL010000011">
    <property type="protein sequence ID" value="KAK6316184.1"/>
    <property type="molecule type" value="Genomic_DNA"/>
</dbReference>
<name>A0AAN8LTB6_9TELE</name>
<evidence type="ECO:0000313" key="2">
    <source>
        <dbReference type="EMBL" id="KAK6316184.1"/>
    </source>
</evidence>
<evidence type="ECO:0000313" key="3">
    <source>
        <dbReference type="Proteomes" id="UP001356427"/>
    </source>
</evidence>
<dbReference type="InterPro" id="IPR000421">
    <property type="entry name" value="FA58C"/>
</dbReference>
<dbReference type="InterPro" id="IPR008979">
    <property type="entry name" value="Galactose-bd-like_sf"/>
</dbReference>
<dbReference type="AlphaFoldDB" id="A0AAN8LTB6"/>
<protein>
    <recommendedName>
        <fullName evidence="1">F5/8 type C domain-containing protein</fullName>
    </recommendedName>
</protein>
<dbReference type="Pfam" id="PF00754">
    <property type="entry name" value="F5_F8_type_C"/>
    <property type="match status" value="1"/>
</dbReference>
<sequence length="111" mass="12138">MGVCVRPLMPNEVMSSWGITVTALLATLEATANTVNVNECESGLCRNGGVCTDLEANNSYLLVPTKVTGIVTQGAKDFGRVQFVLSYKLAYINDGLRWTMYPEEAHHKDKV</sequence>
<reference evidence="2 3" key="1">
    <citation type="submission" date="2021-04" db="EMBL/GenBank/DDBJ databases">
        <authorList>
            <person name="De Guttry C."/>
            <person name="Zahm M."/>
            <person name="Klopp C."/>
            <person name="Cabau C."/>
            <person name="Louis A."/>
            <person name="Berthelot C."/>
            <person name="Parey E."/>
            <person name="Roest Crollius H."/>
            <person name="Montfort J."/>
            <person name="Robinson-Rechavi M."/>
            <person name="Bucao C."/>
            <person name="Bouchez O."/>
            <person name="Gislard M."/>
            <person name="Lluch J."/>
            <person name="Milhes M."/>
            <person name="Lampietro C."/>
            <person name="Lopez Roques C."/>
            <person name="Donnadieu C."/>
            <person name="Braasch I."/>
            <person name="Desvignes T."/>
            <person name="Postlethwait J."/>
            <person name="Bobe J."/>
            <person name="Wedekind C."/>
            <person name="Guiguen Y."/>
        </authorList>
    </citation>
    <scope>NUCLEOTIDE SEQUENCE [LARGE SCALE GENOMIC DNA]</scope>
    <source>
        <strain evidence="2">Cs_M1</strain>
        <tissue evidence="2">Blood</tissue>
    </source>
</reference>
<dbReference type="SUPFAM" id="SSF49785">
    <property type="entry name" value="Galactose-binding domain-like"/>
    <property type="match status" value="1"/>
</dbReference>
<feature type="domain" description="F5/8 type C" evidence="1">
    <location>
        <begin position="62"/>
        <end position="103"/>
    </location>
</feature>
<organism evidence="2 3">
    <name type="scientific">Coregonus suidteri</name>
    <dbReference type="NCBI Taxonomy" id="861788"/>
    <lineage>
        <taxon>Eukaryota</taxon>
        <taxon>Metazoa</taxon>
        <taxon>Chordata</taxon>
        <taxon>Craniata</taxon>
        <taxon>Vertebrata</taxon>
        <taxon>Euteleostomi</taxon>
        <taxon>Actinopterygii</taxon>
        <taxon>Neopterygii</taxon>
        <taxon>Teleostei</taxon>
        <taxon>Protacanthopterygii</taxon>
        <taxon>Salmoniformes</taxon>
        <taxon>Salmonidae</taxon>
        <taxon>Coregoninae</taxon>
        <taxon>Coregonus</taxon>
    </lineage>
</organism>
<dbReference type="Proteomes" id="UP001356427">
    <property type="component" value="Unassembled WGS sequence"/>
</dbReference>
<keyword evidence="3" id="KW-1185">Reference proteome</keyword>
<evidence type="ECO:0000259" key="1">
    <source>
        <dbReference type="Pfam" id="PF00754"/>
    </source>
</evidence>
<proteinExistence type="predicted"/>
<dbReference type="Gene3D" id="2.60.120.260">
    <property type="entry name" value="Galactose-binding domain-like"/>
    <property type="match status" value="1"/>
</dbReference>
<comment type="caution">
    <text evidence="2">The sequence shown here is derived from an EMBL/GenBank/DDBJ whole genome shotgun (WGS) entry which is preliminary data.</text>
</comment>
<gene>
    <name evidence="2" type="ORF">J4Q44_G00137080</name>
</gene>
<accession>A0AAN8LTB6</accession>